<dbReference type="PANTHER" id="PTHR17630:SF105">
    <property type="entry name" value="DIENELACTONE HYDROLASE FAMILY PROTEIN (AFU_ORTHOLOGUE AFUA_4G08790)"/>
    <property type="match status" value="1"/>
</dbReference>
<dbReference type="Pfam" id="PF01738">
    <property type="entry name" value="DLH"/>
    <property type="match status" value="1"/>
</dbReference>
<evidence type="ECO:0000313" key="3">
    <source>
        <dbReference type="EMBL" id="KAF3189040.1"/>
    </source>
</evidence>
<protein>
    <recommendedName>
        <fullName evidence="2">Dienelactone hydrolase domain-containing protein</fullName>
    </recommendedName>
</protein>
<evidence type="ECO:0000313" key="4">
    <source>
        <dbReference type="Proteomes" id="UP000479691"/>
    </source>
</evidence>
<dbReference type="Gene3D" id="3.40.50.1820">
    <property type="entry name" value="alpha/beta hydrolase"/>
    <property type="match status" value="1"/>
</dbReference>
<evidence type="ECO:0000256" key="1">
    <source>
        <dbReference type="SAM" id="MobiDB-lite"/>
    </source>
</evidence>
<dbReference type="InterPro" id="IPR029058">
    <property type="entry name" value="AB_hydrolase_fold"/>
</dbReference>
<sequence length="276" mass="30460">MAPELPSSCCMRGSLHTGTPTGTEETIHNLPTYVAQPENSNGTVNGTIVIIPDVFGWDLVNLRLLADSYAKRGNFRVLMPDVHFGDAFAKDSLDVAFPLKGFEPPWYKRLWTMALSFPKFLLWFWTHRKSVSLPIITKFFKSLREELNSTPGGGGGGKLGVIGFCWGGRHAILMNPYVDAIYSAHPSFLKVPAEVEAVTKPISFAVGDKDIVLPMKQVERIKGILKKKEGLDSEVVVYEGMEHSFAVRGNPAIEAAKKGLEGSETQAVEWFIKHLA</sequence>
<reference evidence="3 4" key="1">
    <citation type="submission" date="2019-06" db="EMBL/GenBank/DDBJ databases">
        <authorList>
            <person name="Palmer J.M."/>
        </authorList>
    </citation>
    <scope>NUCLEOTIDE SEQUENCE [LARGE SCALE GENOMIC DNA]</scope>
    <source>
        <strain evidence="3 4">TWF788</strain>
    </source>
</reference>
<dbReference type="EMBL" id="JAABOE010000009">
    <property type="protein sequence ID" value="KAF3189040.1"/>
    <property type="molecule type" value="Genomic_DNA"/>
</dbReference>
<gene>
    <name evidence="3" type="ORF">TWF788_011168</name>
</gene>
<feature type="domain" description="Dienelactone hydrolase" evidence="2">
    <location>
        <begin position="31"/>
        <end position="273"/>
    </location>
</feature>
<dbReference type="GO" id="GO:0016787">
    <property type="term" value="F:hydrolase activity"/>
    <property type="evidence" value="ECO:0007669"/>
    <property type="project" value="InterPro"/>
</dbReference>
<proteinExistence type="predicted"/>
<dbReference type="AlphaFoldDB" id="A0A7C8U546"/>
<comment type="caution">
    <text evidence="3">The sequence shown here is derived from an EMBL/GenBank/DDBJ whole genome shotgun (WGS) entry which is preliminary data.</text>
</comment>
<dbReference type="InterPro" id="IPR002925">
    <property type="entry name" value="Dienelactn_hydro"/>
</dbReference>
<dbReference type="Proteomes" id="UP000479691">
    <property type="component" value="Unassembled WGS sequence"/>
</dbReference>
<accession>A0A7C8U546</accession>
<feature type="region of interest" description="Disordered" evidence="1">
    <location>
        <begin position="1"/>
        <end position="23"/>
    </location>
</feature>
<dbReference type="PANTHER" id="PTHR17630">
    <property type="entry name" value="DIENELACTONE HYDROLASE"/>
    <property type="match status" value="1"/>
</dbReference>
<name>A0A7C8U546_ORBOL</name>
<organism evidence="3 4">
    <name type="scientific">Orbilia oligospora</name>
    <name type="common">Nematode-trapping fungus</name>
    <name type="synonym">Arthrobotrys oligospora</name>
    <dbReference type="NCBI Taxonomy" id="2813651"/>
    <lineage>
        <taxon>Eukaryota</taxon>
        <taxon>Fungi</taxon>
        <taxon>Dikarya</taxon>
        <taxon>Ascomycota</taxon>
        <taxon>Pezizomycotina</taxon>
        <taxon>Orbiliomycetes</taxon>
        <taxon>Orbiliales</taxon>
        <taxon>Orbiliaceae</taxon>
        <taxon>Orbilia</taxon>
    </lineage>
</organism>
<evidence type="ECO:0000259" key="2">
    <source>
        <dbReference type="Pfam" id="PF01738"/>
    </source>
</evidence>
<dbReference type="SUPFAM" id="SSF53474">
    <property type="entry name" value="alpha/beta-Hydrolases"/>
    <property type="match status" value="1"/>
</dbReference>